<protein>
    <submittedName>
        <fullName evidence="2">Uncharacterized protein</fullName>
    </submittedName>
</protein>
<feature type="transmembrane region" description="Helical" evidence="1">
    <location>
        <begin position="205"/>
        <end position="223"/>
    </location>
</feature>
<keyword evidence="3" id="KW-1185">Reference proteome</keyword>
<feature type="transmembrane region" description="Helical" evidence="1">
    <location>
        <begin position="254"/>
        <end position="273"/>
    </location>
</feature>
<keyword evidence="1" id="KW-0812">Transmembrane</keyword>
<evidence type="ECO:0000313" key="3">
    <source>
        <dbReference type="Proteomes" id="UP000595220"/>
    </source>
</evidence>
<keyword evidence="1" id="KW-1133">Transmembrane helix</keyword>
<feature type="transmembrane region" description="Helical" evidence="1">
    <location>
        <begin position="96"/>
        <end position="120"/>
    </location>
</feature>
<dbReference type="Proteomes" id="UP000595220">
    <property type="component" value="Chromosome"/>
</dbReference>
<sequence>MSANMVSVTVIDQDGASDFAAPQGTTVAGLCAMLAIDLTVPSVRLTHADGRPLDSGSVLGQELPSGSMIALSSRVLSAQQINEASARQENQWLSPVLALVGLCFLLIGAISSLCLLPLVADAALSQFTHPEDGPTWALVASSIPIWLRILCSLICCAAAAAPLFVSRSVRSRPVMLLLMPALAGYSAIGFVSATGLHALSVAPVVGVWVALVVALAVVSLTAAPSAISAMLAWVGATALVTISAYPLFHLIDIAPLAVVLGIYLLLMAPRLALRVPDSQLVDVSAVLTIASRIRQAPTQPPSPVTGGRMATALGHTGARNTLLVTASAIFVLAGGIPLARTVTPTIEMGRGLAGFILVIAAILTLLTAPRATRSHLGRILPRIGAAGLACAFLFGSWVQSWTAPVGMYPLIPMCVLVIVGISIAAWATLYEPQGHAALVGTILDFLQTFCIFTLFPAAFMASGLFAFAWRAVL</sequence>
<feature type="transmembrane region" description="Helical" evidence="1">
    <location>
        <begin position="380"/>
        <end position="398"/>
    </location>
</feature>
<dbReference type="KEGG" id="amy:ADJ76_06385"/>
<feature type="transmembrane region" description="Helical" evidence="1">
    <location>
        <begin position="410"/>
        <end position="430"/>
    </location>
</feature>
<dbReference type="RefSeq" id="WP_050695280.1">
    <property type="nucleotide sequence ID" value="NZ_CP012072.1"/>
</dbReference>
<feature type="transmembrane region" description="Helical" evidence="1">
    <location>
        <begin position="177"/>
        <end position="199"/>
    </location>
</feature>
<feature type="transmembrane region" description="Helical" evidence="1">
    <location>
        <begin position="442"/>
        <end position="469"/>
    </location>
</feature>
<feature type="transmembrane region" description="Helical" evidence="1">
    <location>
        <begin position="145"/>
        <end position="165"/>
    </location>
</feature>
<dbReference type="AlphaFoldDB" id="A0AAP9Y8X0"/>
<dbReference type="EMBL" id="CP066065">
    <property type="protein sequence ID" value="QQC43878.1"/>
    <property type="molecule type" value="Genomic_DNA"/>
</dbReference>
<keyword evidence="1" id="KW-0472">Membrane</keyword>
<feature type="transmembrane region" description="Helical" evidence="1">
    <location>
        <begin position="351"/>
        <end position="368"/>
    </location>
</feature>
<gene>
    <name evidence="2" type="ORF">I6H42_00050</name>
</gene>
<proteinExistence type="predicted"/>
<feature type="transmembrane region" description="Helical" evidence="1">
    <location>
        <begin position="321"/>
        <end position="339"/>
    </location>
</feature>
<evidence type="ECO:0000313" key="2">
    <source>
        <dbReference type="EMBL" id="QQC43878.1"/>
    </source>
</evidence>
<name>A0AAP9Y8X0_9ACTO</name>
<reference evidence="2 3" key="1">
    <citation type="submission" date="2020-12" db="EMBL/GenBank/DDBJ databases">
        <title>FDA dAtabase for Regulatory Grade micrObial Sequences (FDA-ARGOS): Supporting development and validation of Infectious Disease Dx tests.</title>
        <authorList>
            <person name="Sproer C."/>
            <person name="Gronow S."/>
            <person name="Severitt S."/>
            <person name="Schroder I."/>
            <person name="Tallon L."/>
            <person name="Sadzewicz L."/>
            <person name="Zhao X."/>
            <person name="Boylan J."/>
            <person name="Ott S."/>
            <person name="Bowen H."/>
            <person name="Vavikolanu K."/>
            <person name="Mehta A."/>
            <person name="Aluvathingal J."/>
            <person name="Nadendla S."/>
            <person name="Lowell S."/>
            <person name="Myers T."/>
            <person name="Yan Y."/>
            <person name="Sichtig H."/>
        </authorList>
    </citation>
    <scope>NUCLEOTIDE SEQUENCE [LARGE SCALE GENOMIC DNA]</scope>
    <source>
        <strain evidence="2 3">FDAARGOS_985</strain>
    </source>
</reference>
<accession>A0AAP9Y8X0</accession>
<organism evidence="2 3">
    <name type="scientific">Schaalia meyeri</name>
    <dbReference type="NCBI Taxonomy" id="52773"/>
    <lineage>
        <taxon>Bacteria</taxon>
        <taxon>Bacillati</taxon>
        <taxon>Actinomycetota</taxon>
        <taxon>Actinomycetes</taxon>
        <taxon>Actinomycetales</taxon>
        <taxon>Actinomycetaceae</taxon>
        <taxon>Schaalia</taxon>
    </lineage>
</organism>
<evidence type="ECO:0000256" key="1">
    <source>
        <dbReference type="SAM" id="Phobius"/>
    </source>
</evidence>